<evidence type="ECO:0000313" key="1">
    <source>
        <dbReference type="EMBL" id="MCF2514062.1"/>
    </source>
</evidence>
<dbReference type="RefSeq" id="WP_235066546.1">
    <property type="nucleotide sequence ID" value="NZ_JAKFGM010000001.1"/>
</dbReference>
<proteinExistence type="predicted"/>
<keyword evidence="2" id="KW-1185">Reference proteome</keyword>
<dbReference type="AlphaFoldDB" id="A0A9X1QKY7"/>
<reference evidence="1" key="1">
    <citation type="submission" date="2022-01" db="EMBL/GenBank/DDBJ databases">
        <authorList>
            <person name="Jo J.-H."/>
            <person name="Im W.-T."/>
        </authorList>
    </citation>
    <scope>NUCLEOTIDE SEQUENCE</scope>
    <source>
        <strain evidence="1">G124</strain>
    </source>
</reference>
<organism evidence="1 2">
    <name type="scientific">Sphingomonas cremea</name>
    <dbReference type="NCBI Taxonomy" id="2904799"/>
    <lineage>
        <taxon>Bacteria</taxon>
        <taxon>Pseudomonadati</taxon>
        <taxon>Pseudomonadota</taxon>
        <taxon>Alphaproteobacteria</taxon>
        <taxon>Sphingomonadales</taxon>
        <taxon>Sphingomonadaceae</taxon>
        <taxon>Sphingomonas</taxon>
    </lineage>
</organism>
<protein>
    <submittedName>
        <fullName evidence="1">Uncharacterized protein</fullName>
    </submittedName>
</protein>
<evidence type="ECO:0000313" key="2">
    <source>
        <dbReference type="Proteomes" id="UP001139410"/>
    </source>
</evidence>
<gene>
    <name evidence="1" type="ORF">LVY65_03115</name>
</gene>
<name>A0A9X1QKY7_9SPHN</name>
<dbReference type="Proteomes" id="UP001139410">
    <property type="component" value="Unassembled WGS sequence"/>
</dbReference>
<comment type="caution">
    <text evidence="1">The sequence shown here is derived from an EMBL/GenBank/DDBJ whole genome shotgun (WGS) entry which is preliminary data.</text>
</comment>
<dbReference type="EMBL" id="JAKFGM010000001">
    <property type="protein sequence ID" value="MCF2514062.1"/>
    <property type="molecule type" value="Genomic_DNA"/>
</dbReference>
<sequence length="192" mass="20187">MNGVELDEDMVFVWPDNLKVMGIYPSPGNSCRLLGETPATSPFLDHDATLIGCPSESDARAIPGTIVGRVRGIALVSIPNDKVLPIEGVDAKVEGTGFDATAAIPCSGFGNVKSCDAGVQRGSERITVHVTLPNGALRTLIFSPKGQFITAGTARADGSADYKISSSRVDDWTDVDVGPEHYRVPDAFLLGG</sequence>
<accession>A0A9X1QKY7</accession>